<organism evidence="2 3">
    <name type="scientific">Olea europaea subsp. europaea</name>
    <dbReference type="NCBI Taxonomy" id="158383"/>
    <lineage>
        <taxon>Eukaryota</taxon>
        <taxon>Viridiplantae</taxon>
        <taxon>Streptophyta</taxon>
        <taxon>Embryophyta</taxon>
        <taxon>Tracheophyta</taxon>
        <taxon>Spermatophyta</taxon>
        <taxon>Magnoliopsida</taxon>
        <taxon>eudicotyledons</taxon>
        <taxon>Gunneridae</taxon>
        <taxon>Pentapetalae</taxon>
        <taxon>asterids</taxon>
        <taxon>lamiids</taxon>
        <taxon>Lamiales</taxon>
        <taxon>Oleaceae</taxon>
        <taxon>Oleeae</taxon>
        <taxon>Olea</taxon>
    </lineage>
</organism>
<reference evidence="2 3" key="1">
    <citation type="submission" date="2019-12" db="EMBL/GenBank/DDBJ databases">
        <authorList>
            <person name="Alioto T."/>
            <person name="Alioto T."/>
            <person name="Gomez Garrido J."/>
        </authorList>
    </citation>
    <scope>NUCLEOTIDE SEQUENCE [LARGE SCALE GENOMIC DNA]</scope>
</reference>
<gene>
    <name evidence="2" type="ORF">OLEA9_A043835</name>
</gene>
<keyword evidence="3" id="KW-1185">Reference proteome</keyword>
<feature type="compositionally biased region" description="Basic and acidic residues" evidence="1">
    <location>
        <begin position="186"/>
        <end position="199"/>
    </location>
</feature>
<dbReference type="Gramene" id="OE9A043835T1">
    <property type="protein sequence ID" value="OE9A043835C1"/>
    <property type="gene ID" value="OE9A043835"/>
</dbReference>
<dbReference type="EMBL" id="CACTIH010005534">
    <property type="protein sequence ID" value="CAA2996778.1"/>
    <property type="molecule type" value="Genomic_DNA"/>
</dbReference>
<dbReference type="PANTHER" id="PTHR31680:SF12">
    <property type="entry name" value="OS11G0587300 PROTEIN"/>
    <property type="match status" value="1"/>
</dbReference>
<dbReference type="AlphaFoldDB" id="A0A8S0SUG1"/>
<dbReference type="Proteomes" id="UP000594638">
    <property type="component" value="Unassembled WGS sequence"/>
</dbReference>
<sequence length="255" mass="28696">MSGMMREQNLERQIEKQMGCMAGFLQLFDRHHIFTGKRIYSTTKRLPPTTVVDYLSKHEKSTGTLSALSRESKKENLIVPVAEFRSPTSATELPPKSQFPLPVFKLKEGSKSSWKFCKETPRLSLDSRTTTDSKGSLHPREIDTHVSIPSLANADNGAADGQQHRSPSVIARLLGLEPLSNSSNPEPEKKMELRRSNAESRVSRDLFHSRFQIDGNFFHLKPPSQSHSIVQDNAVFETSRHADPINNLSESKKTE</sequence>
<name>A0A8S0SUG1_OLEEU</name>
<feature type="region of interest" description="Disordered" evidence="1">
    <location>
        <begin position="177"/>
        <end position="199"/>
    </location>
</feature>
<proteinExistence type="predicted"/>
<dbReference type="GO" id="GO:0051513">
    <property type="term" value="P:regulation of monopolar cell growth"/>
    <property type="evidence" value="ECO:0007669"/>
    <property type="project" value="InterPro"/>
</dbReference>
<comment type="caution">
    <text evidence="2">The sequence shown here is derived from an EMBL/GenBank/DDBJ whole genome shotgun (WGS) entry which is preliminary data.</text>
</comment>
<dbReference type="PANTHER" id="PTHR31680">
    <property type="entry name" value="LONGIFOLIA PROTEIN"/>
    <property type="match status" value="1"/>
</dbReference>
<accession>A0A8S0SUG1</accession>
<evidence type="ECO:0000256" key="1">
    <source>
        <dbReference type="SAM" id="MobiDB-lite"/>
    </source>
</evidence>
<evidence type="ECO:0000313" key="2">
    <source>
        <dbReference type="EMBL" id="CAA2996778.1"/>
    </source>
</evidence>
<evidence type="ECO:0000313" key="3">
    <source>
        <dbReference type="Proteomes" id="UP000594638"/>
    </source>
</evidence>
<dbReference type="InterPro" id="IPR033334">
    <property type="entry name" value="LNG1/2"/>
</dbReference>
<protein>
    <submittedName>
        <fullName evidence="2">Uncharacterized protein</fullName>
    </submittedName>
</protein>
<dbReference type="OrthoDB" id="1929599at2759"/>